<reference evidence="3" key="1">
    <citation type="submission" date="2016-07" db="EMBL/GenBank/DDBJ databases">
        <title>Nontailed viruses are major unrecognized killers of bacteria in the ocean.</title>
        <authorList>
            <person name="Kauffman K."/>
            <person name="Hussain F."/>
            <person name="Yang J."/>
            <person name="Arevalo P."/>
            <person name="Brown J."/>
            <person name="Cutler M."/>
            <person name="Kelly L."/>
            <person name="Polz M.F."/>
        </authorList>
    </citation>
    <scope>NUCLEOTIDE SEQUENCE [LARGE SCALE GENOMIC DNA]</scope>
    <source>
        <strain evidence="3">10N.222.49.A5</strain>
    </source>
</reference>
<proteinExistence type="predicted"/>
<feature type="domain" description="Glycosyltransferase 2-like" evidence="1">
    <location>
        <begin position="3"/>
        <end position="153"/>
    </location>
</feature>
<dbReference type="EMBL" id="MDBO01000062">
    <property type="protein sequence ID" value="PMP11311.1"/>
    <property type="molecule type" value="Genomic_DNA"/>
</dbReference>
<dbReference type="SUPFAM" id="SSF53448">
    <property type="entry name" value="Nucleotide-diphospho-sugar transferases"/>
    <property type="match status" value="1"/>
</dbReference>
<comment type="caution">
    <text evidence="2">The sequence shown here is derived from an EMBL/GenBank/DDBJ whole genome shotgun (WGS) entry which is preliminary data.</text>
</comment>
<organism evidence="2 3">
    <name type="scientific">Vibrio breoganii</name>
    <dbReference type="NCBI Taxonomy" id="553239"/>
    <lineage>
        <taxon>Bacteria</taxon>
        <taxon>Pseudomonadati</taxon>
        <taxon>Pseudomonadota</taxon>
        <taxon>Gammaproteobacteria</taxon>
        <taxon>Vibrionales</taxon>
        <taxon>Vibrionaceae</taxon>
        <taxon>Vibrio</taxon>
    </lineage>
</organism>
<name>A0AAP8SXB9_9VIBR</name>
<evidence type="ECO:0000259" key="1">
    <source>
        <dbReference type="Pfam" id="PF00535"/>
    </source>
</evidence>
<accession>A0AAP8SXB9</accession>
<protein>
    <recommendedName>
        <fullName evidence="1">Glycosyltransferase 2-like domain-containing protein</fullName>
    </recommendedName>
</protein>
<dbReference type="InterPro" id="IPR001173">
    <property type="entry name" value="Glyco_trans_2-like"/>
</dbReference>
<dbReference type="PANTHER" id="PTHR22916:SF3">
    <property type="entry name" value="UDP-GLCNAC:BETAGAL BETA-1,3-N-ACETYLGLUCOSAMINYLTRANSFERASE-LIKE PROTEIN 1"/>
    <property type="match status" value="1"/>
</dbReference>
<evidence type="ECO:0000313" key="3">
    <source>
        <dbReference type="Proteomes" id="UP000235611"/>
    </source>
</evidence>
<evidence type="ECO:0000313" key="2">
    <source>
        <dbReference type="EMBL" id="PMP11311.1"/>
    </source>
</evidence>
<sequence>MISVCIVTYNRLDCLVKTIDSIRNTLDSINLDYEIIVSDDCSPIHVQEKIKNIHGIDHLFISETNKGLGNNTNKGLKHCRGKYIIQLQDDWIYIGKPEYILNAMKILENNQSISIVNFIKDQNCNYFTNYLDDIEYRILTTESSKESKVSHLPYTDNPHIKRLNFHNEVGYYKENVPMTIMETEFARRISSFEDNLIVDLSTDLFLHIGDHKSFNPGRRKQKLKNFITSTPVLKQIFTLYKVLKK</sequence>
<dbReference type="Gene3D" id="3.90.550.10">
    <property type="entry name" value="Spore Coat Polysaccharide Biosynthesis Protein SpsA, Chain A"/>
    <property type="match status" value="1"/>
</dbReference>
<dbReference type="AlphaFoldDB" id="A0AAP8SXB9"/>
<gene>
    <name evidence="2" type="ORF">BCS93_08855</name>
</gene>
<dbReference type="CDD" id="cd00761">
    <property type="entry name" value="Glyco_tranf_GTA_type"/>
    <property type="match status" value="1"/>
</dbReference>
<dbReference type="Proteomes" id="UP000235611">
    <property type="component" value="Unassembled WGS sequence"/>
</dbReference>
<dbReference type="PANTHER" id="PTHR22916">
    <property type="entry name" value="GLYCOSYLTRANSFERASE"/>
    <property type="match status" value="1"/>
</dbReference>
<dbReference type="InterPro" id="IPR029044">
    <property type="entry name" value="Nucleotide-diphossugar_trans"/>
</dbReference>
<dbReference type="RefSeq" id="WP_102477649.1">
    <property type="nucleotide sequence ID" value="NZ_MDBO01000062.1"/>
</dbReference>
<dbReference type="GO" id="GO:0016758">
    <property type="term" value="F:hexosyltransferase activity"/>
    <property type="evidence" value="ECO:0007669"/>
    <property type="project" value="UniProtKB-ARBA"/>
</dbReference>
<dbReference type="Pfam" id="PF00535">
    <property type="entry name" value="Glycos_transf_2"/>
    <property type="match status" value="1"/>
</dbReference>